<dbReference type="PANTHER" id="PTHR47822:SF3">
    <property type="entry name" value="ANAPHASE-PROMOTING COMPLEX SUBUNIT 4-LIKE WD40 DOMAIN-CONTAINING PROTEIN"/>
    <property type="match status" value="1"/>
</dbReference>
<dbReference type="SMART" id="SM00320">
    <property type="entry name" value="WD40"/>
    <property type="match status" value="6"/>
</dbReference>
<dbReference type="EMBL" id="CAIIXF020000009">
    <property type="protein sequence ID" value="CAH1794755.1"/>
    <property type="molecule type" value="Genomic_DNA"/>
</dbReference>
<comment type="caution">
    <text evidence="1">The sequence shown here is derived from an EMBL/GenBank/DDBJ whole genome shotgun (WGS) entry which is preliminary data.</text>
</comment>
<gene>
    <name evidence="1" type="ORF">OFUS_LOCUS19400</name>
</gene>
<name>A0A8J1U945_OWEFU</name>
<protein>
    <submittedName>
        <fullName evidence="1">Uncharacterized protein</fullName>
    </submittedName>
</protein>
<reference evidence="1" key="1">
    <citation type="submission" date="2022-03" db="EMBL/GenBank/DDBJ databases">
        <authorList>
            <person name="Martin C."/>
        </authorList>
    </citation>
    <scope>NUCLEOTIDE SEQUENCE</scope>
</reference>
<dbReference type="PROSITE" id="PS00678">
    <property type="entry name" value="WD_REPEATS_1"/>
    <property type="match status" value="1"/>
</dbReference>
<sequence length="347" mass="38401">MARRRLETAIQAGKAIEQGKQWPEEFTKLEVLKELKFDYDRDGVYCLQFSLDSEQLAVGFGNGGIQVFDAHTLEKIQDIKPSRYGGGLAVTCIRYHPKQHHIFFASNSEGQVLSCNTKAGTFDVIIEEKQNEINCLDFSLDGFNFATAGKDLTVRIYDTQSQQLSHVYQGYNETAPPVEFQVPGHAQRVFALKYHPENNHILITGGWDNHLKVWDTRSQDGVKRTIGGPHICGDSLDVRGFKILTGSWVAQHSLQIWDYNEGVVEKNIPFPHGGHGEFLYCAQFCDNDVVIAGGSGTHSIQAVNTVSGKCLGEIKMEKPVQALDTTKGGRLFAIGGGDNRLILGSLS</sequence>
<keyword evidence="2" id="KW-1185">Reference proteome</keyword>
<dbReference type="Pfam" id="PF00400">
    <property type="entry name" value="WD40"/>
    <property type="match status" value="2"/>
</dbReference>
<accession>A0A8J1U945</accession>
<proteinExistence type="predicted"/>
<dbReference type="SUPFAM" id="SSF50978">
    <property type="entry name" value="WD40 repeat-like"/>
    <property type="match status" value="1"/>
</dbReference>
<dbReference type="PROSITE" id="PS50294">
    <property type="entry name" value="WD_REPEATS_REGION"/>
    <property type="match status" value="1"/>
</dbReference>
<dbReference type="AlphaFoldDB" id="A0A8J1U945"/>
<dbReference type="OrthoDB" id="361494at2759"/>
<dbReference type="InterPro" id="IPR015943">
    <property type="entry name" value="WD40/YVTN_repeat-like_dom_sf"/>
</dbReference>
<dbReference type="Gene3D" id="2.130.10.10">
    <property type="entry name" value="YVTN repeat-like/Quinoprotein amine dehydrogenase"/>
    <property type="match status" value="3"/>
</dbReference>
<dbReference type="PANTHER" id="PTHR47822">
    <property type="entry name" value="CARBOHYDRATE BINDING DOMAIN CONTAINING PROTEIN"/>
    <property type="match status" value="1"/>
</dbReference>
<evidence type="ECO:0000313" key="2">
    <source>
        <dbReference type="Proteomes" id="UP000749559"/>
    </source>
</evidence>
<organism evidence="1 2">
    <name type="scientific">Owenia fusiformis</name>
    <name type="common">Polychaete worm</name>
    <dbReference type="NCBI Taxonomy" id="6347"/>
    <lineage>
        <taxon>Eukaryota</taxon>
        <taxon>Metazoa</taxon>
        <taxon>Spiralia</taxon>
        <taxon>Lophotrochozoa</taxon>
        <taxon>Annelida</taxon>
        <taxon>Polychaeta</taxon>
        <taxon>Sedentaria</taxon>
        <taxon>Canalipalpata</taxon>
        <taxon>Sabellida</taxon>
        <taxon>Oweniida</taxon>
        <taxon>Oweniidae</taxon>
        <taxon>Owenia</taxon>
    </lineage>
</organism>
<dbReference type="Proteomes" id="UP000749559">
    <property type="component" value="Unassembled WGS sequence"/>
</dbReference>
<dbReference type="InterPro" id="IPR019775">
    <property type="entry name" value="WD40_repeat_CS"/>
</dbReference>
<evidence type="ECO:0000313" key="1">
    <source>
        <dbReference type="EMBL" id="CAH1794755.1"/>
    </source>
</evidence>
<dbReference type="InterPro" id="IPR001680">
    <property type="entry name" value="WD40_rpt"/>
</dbReference>
<dbReference type="PROSITE" id="PS50082">
    <property type="entry name" value="WD_REPEATS_2"/>
    <property type="match status" value="2"/>
</dbReference>
<dbReference type="InterPro" id="IPR036322">
    <property type="entry name" value="WD40_repeat_dom_sf"/>
</dbReference>